<comment type="pathway">
    <text evidence="1">Glycan metabolism; pectin degradation; 2-dehydro-3-deoxy-D-gluconate from pectin: step 1/5.</text>
</comment>
<keyword evidence="5" id="KW-0063">Aspartyl esterase</keyword>
<keyword evidence="6" id="KW-0325">Glycoprotein</keyword>
<dbReference type="SUPFAM" id="SSF51126">
    <property type="entry name" value="Pectin lyase-like"/>
    <property type="match status" value="1"/>
</dbReference>
<keyword evidence="11" id="KW-1185">Reference proteome</keyword>
<reference evidence="10" key="1">
    <citation type="submission" date="2021-01" db="UniProtKB">
        <authorList>
            <consortium name="EnsemblPlants"/>
        </authorList>
    </citation>
    <scope>IDENTIFICATION</scope>
</reference>
<comment type="catalytic activity">
    <reaction evidence="7">
        <text>[(1-&gt;4)-alpha-D-galacturonosyl methyl ester](n) + n H2O = [(1-&gt;4)-alpha-D-galacturonosyl](n) + n methanol + n H(+)</text>
        <dbReference type="Rhea" id="RHEA:22380"/>
        <dbReference type="Rhea" id="RHEA-COMP:14570"/>
        <dbReference type="Rhea" id="RHEA-COMP:14573"/>
        <dbReference type="ChEBI" id="CHEBI:15377"/>
        <dbReference type="ChEBI" id="CHEBI:15378"/>
        <dbReference type="ChEBI" id="CHEBI:17790"/>
        <dbReference type="ChEBI" id="CHEBI:140522"/>
        <dbReference type="ChEBI" id="CHEBI:140523"/>
        <dbReference type="EC" id="3.1.1.11"/>
    </reaction>
</comment>
<comment type="function">
    <text evidence="8">Acts in the modification of cell walls via demethylesterification of cell wall pectin.</text>
</comment>
<dbReference type="InterPro" id="IPR011050">
    <property type="entry name" value="Pectin_lyase_fold/virulence"/>
</dbReference>
<dbReference type="InterPro" id="IPR000070">
    <property type="entry name" value="Pectinesterase_cat"/>
</dbReference>
<dbReference type="Proteomes" id="UP000594263">
    <property type="component" value="Unplaced"/>
</dbReference>
<dbReference type="PANTHER" id="PTHR31321:SF72">
    <property type="entry name" value="PECTINESTERASE 11-RELATED"/>
    <property type="match status" value="1"/>
</dbReference>
<dbReference type="GO" id="GO:0030599">
    <property type="term" value="F:pectinesterase activity"/>
    <property type="evidence" value="ECO:0007669"/>
    <property type="project" value="UniProtKB-EC"/>
</dbReference>
<dbReference type="GO" id="GO:0042545">
    <property type="term" value="P:cell wall modification"/>
    <property type="evidence" value="ECO:0007669"/>
    <property type="project" value="InterPro"/>
</dbReference>
<evidence type="ECO:0000256" key="7">
    <source>
        <dbReference type="ARBA" id="ARBA00047928"/>
    </source>
</evidence>
<name>A0A7N0ZR98_KALFE</name>
<sequence>MSFGSRFRVCIVLGAILVCGCGIVELGSAAEDRRVRFSTAVLIRVDSSGLGDYEKIQDAIDVVPANNNQLYFIWVKPGIYSEQVVVPADKPYITLSGTQASTTILTWNEGGDIFESPTLTVLASHFVARYVTIQNTYRGRAVALRVAGDKAAFYSCRILSYQDTILDDFGSHYFKNCYIEGATDFICGSGSSLYERCHLHVVIKEKGIITAHRRQSESEDTGFTFLGCKITGIDSNSTYLGRPWGPYSRVIFAYTYMSSAVLPEGWDDWNNFTRRSTVYYGEYKNFGPGSDKSKRVAWSQTLSDLEVKPFMSKNKIGGRGWLRPSPKHFITSKN</sequence>
<dbReference type="Pfam" id="PF01095">
    <property type="entry name" value="Pectinesterase"/>
    <property type="match status" value="1"/>
</dbReference>
<evidence type="ECO:0000256" key="6">
    <source>
        <dbReference type="ARBA" id="ARBA00023180"/>
    </source>
</evidence>
<accession>A0A7N0ZR98</accession>
<dbReference type="PROSITE" id="PS51257">
    <property type="entry name" value="PROKAR_LIPOPROTEIN"/>
    <property type="match status" value="1"/>
</dbReference>
<evidence type="ECO:0000313" key="10">
    <source>
        <dbReference type="EnsemblPlants" id="Kaladp0016s0267.1.v1.1"/>
    </source>
</evidence>
<comment type="similarity">
    <text evidence="2">Belongs to the pectinesterase family.</text>
</comment>
<proteinExistence type="inferred from homology"/>
<dbReference type="Gramene" id="Kaladp0016s0267.1.v1.1">
    <property type="protein sequence ID" value="Kaladp0016s0267.1.v1.1"/>
    <property type="gene ID" value="Kaladp0016s0267.v1.1"/>
</dbReference>
<dbReference type="EC" id="3.1.1.11" evidence="3"/>
<protein>
    <recommendedName>
        <fullName evidence="3">pectinesterase</fullName>
        <ecNumber evidence="3">3.1.1.11</ecNumber>
    </recommendedName>
</protein>
<dbReference type="FunFam" id="2.160.20.10:FF:000013">
    <property type="entry name" value="Pectinesterase"/>
    <property type="match status" value="1"/>
</dbReference>
<evidence type="ECO:0000256" key="4">
    <source>
        <dbReference type="ARBA" id="ARBA00022801"/>
    </source>
</evidence>
<dbReference type="AlphaFoldDB" id="A0A7N0ZR98"/>
<dbReference type="UniPathway" id="UPA00545">
    <property type="reaction ID" value="UER00823"/>
</dbReference>
<evidence type="ECO:0000256" key="1">
    <source>
        <dbReference type="ARBA" id="ARBA00005184"/>
    </source>
</evidence>
<dbReference type="InterPro" id="IPR012334">
    <property type="entry name" value="Pectin_lyas_fold"/>
</dbReference>
<dbReference type="PANTHER" id="PTHR31321">
    <property type="entry name" value="ACYL-COA THIOESTER HYDROLASE YBHC-RELATED"/>
    <property type="match status" value="1"/>
</dbReference>
<evidence type="ECO:0000313" key="11">
    <source>
        <dbReference type="Proteomes" id="UP000594263"/>
    </source>
</evidence>
<evidence type="ECO:0000256" key="3">
    <source>
        <dbReference type="ARBA" id="ARBA00013229"/>
    </source>
</evidence>
<evidence type="ECO:0000259" key="9">
    <source>
        <dbReference type="Pfam" id="PF01095"/>
    </source>
</evidence>
<feature type="domain" description="Pectinesterase catalytic" evidence="9">
    <location>
        <begin position="45"/>
        <end position="316"/>
    </location>
</feature>
<evidence type="ECO:0000256" key="8">
    <source>
        <dbReference type="ARBA" id="ARBA00057335"/>
    </source>
</evidence>
<dbReference type="OMA" id="VFAQTYM"/>
<dbReference type="Gene3D" id="2.160.20.10">
    <property type="entry name" value="Single-stranded right-handed beta-helix, Pectin lyase-like"/>
    <property type="match status" value="1"/>
</dbReference>
<dbReference type="GO" id="GO:0045490">
    <property type="term" value="P:pectin catabolic process"/>
    <property type="evidence" value="ECO:0007669"/>
    <property type="project" value="UniProtKB-UniPathway"/>
</dbReference>
<dbReference type="EnsemblPlants" id="Kaladp0016s0267.1.v1.1">
    <property type="protein sequence ID" value="Kaladp0016s0267.1.v1.1"/>
    <property type="gene ID" value="Kaladp0016s0267.v1.1"/>
</dbReference>
<evidence type="ECO:0000256" key="5">
    <source>
        <dbReference type="ARBA" id="ARBA00023085"/>
    </source>
</evidence>
<keyword evidence="4" id="KW-0378">Hydrolase</keyword>
<evidence type="ECO:0000256" key="2">
    <source>
        <dbReference type="ARBA" id="ARBA00008891"/>
    </source>
</evidence>
<organism evidence="10 11">
    <name type="scientific">Kalanchoe fedtschenkoi</name>
    <name type="common">Lavender scallops</name>
    <name type="synonym">South American air plant</name>
    <dbReference type="NCBI Taxonomy" id="63787"/>
    <lineage>
        <taxon>Eukaryota</taxon>
        <taxon>Viridiplantae</taxon>
        <taxon>Streptophyta</taxon>
        <taxon>Embryophyta</taxon>
        <taxon>Tracheophyta</taxon>
        <taxon>Spermatophyta</taxon>
        <taxon>Magnoliopsida</taxon>
        <taxon>eudicotyledons</taxon>
        <taxon>Gunneridae</taxon>
        <taxon>Pentapetalae</taxon>
        <taxon>Saxifragales</taxon>
        <taxon>Crassulaceae</taxon>
        <taxon>Kalanchoe</taxon>
    </lineage>
</organism>